<dbReference type="AlphaFoldDB" id="A0A022Q4C2"/>
<accession>A0A022Q4C2</accession>
<feature type="chain" id="PRO_5001503743" description="Transmembrane protein" evidence="3">
    <location>
        <begin position="23"/>
        <end position="79"/>
    </location>
</feature>
<organism evidence="4 5">
    <name type="scientific">Erythranthe guttata</name>
    <name type="common">Yellow monkey flower</name>
    <name type="synonym">Mimulus guttatus</name>
    <dbReference type="NCBI Taxonomy" id="4155"/>
    <lineage>
        <taxon>Eukaryota</taxon>
        <taxon>Viridiplantae</taxon>
        <taxon>Streptophyta</taxon>
        <taxon>Embryophyta</taxon>
        <taxon>Tracheophyta</taxon>
        <taxon>Spermatophyta</taxon>
        <taxon>Magnoliopsida</taxon>
        <taxon>eudicotyledons</taxon>
        <taxon>Gunneridae</taxon>
        <taxon>Pentapetalae</taxon>
        <taxon>asterids</taxon>
        <taxon>lamiids</taxon>
        <taxon>Lamiales</taxon>
        <taxon>Phrymaceae</taxon>
        <taxon>Erythranthe</taxon>
    </lineage>
</organism>
<reference evidence="4 5" key="1">
    <citation type="journal article" date="2013" name="Proc. Natl. Acad. Sci. U.S.A.">
        <title>Fine-scale variation in meiotic recombination in Mimulus inferred from population shotgun sequencing.</title>
        <authorList>
            <person name="Hellsten U."/>
            <person name="Wright K.M."/>
            <person name="Jenkins J."/>
            <person name="Shu S."/>
            <person name="Yuan Y."/>
            <person name="Wessler S.R."/>
            <person name="Schmutz J."/>
            <person name="Willis J.H."/>
            <person name="Rokhsar D.S."/>
        </authorList>
    </citation>
    <scope>NUCLEOTIDE SEQUENCE [LARGE SCALE GENOMIC DNA]</scope>
    <source>
        <strain evidence="5">cv. DUN x IM62</strain>
    </source>
</reference>
<feature type="compositionally biased region" description="Pro residues" evidence="1">
    <location>
        <begin position="30"/>
        <end position="46"/>
    </location>
</feature>
<sequence>MASFRFITFLACIVFLAAVVVAHEGHDHPAPAPSPKGPHSMPPATPPKASAGFLCSSPSAVVGLTALVVSFFGQMAKMI</sequence>
<gene>
    <name evidence="4" type="ORF">MIMGU_mgv1a017369mg</name>
</gene>
<keyword evidence="5" id="KW-1185">Reference proteome</keyword>
<keyword evidence="2" id="KW-0812">Transmembrane</keyword>
<protein>
    <recommendedName>
        <fullName evidence="6">Transmembrane protein</fullName>
    </recommendedName>
</protein>
<feature type="transmembrane region" description="Helical" evidence="2">
    <location>
        <begin position="51"/>
        <end position="73"/>
    </location>
</feature>
<evidence type="ECO:0000256" key="3">
    <source>
        <dbReference type="SAM" id="SignalP"/>
    </source>
</evidence>
<keyword evidence="2" id="KW-1133">Transmembrane helix</keyword>
<feature type="region of interest" description="Disordered" evidence="1">
    <location>
        <begin position="27"/>
        <end position="46"/>
    </location>
</feature>
<keyword evidence="3" id="KW-0732">Signal</keyword>
<dbReference type="PhylomeDB" id="A0A022Q4C2"/>
<feature type="signal peptide" evidence="3">
    <location>
        <begin position="1"/>
        <end position="22"/>
    </location>
</feature>
<evidence type="ECO:0000256" key="1">
    <source>
        <dbReference type="SAM" id="MobiDB-lite"/>
    </source>
</evidence>
<evidence type="ECO:0000313" key="5">
    <source>
        <dbReference type="Proteomes" id="UP000030748"/>
    </source>
</evidence>
<dbReference type="Proteomes" id="UP000030748">
    <property type="component" value="Unassembled WGS sequence"/>
</dbReference>
<keyword evidence="2" id="KW-0472">Membrane</keyword>
<dbReference type="eggNOG" id="ENOG502SX8T">
    <property type="taxonomic scope" value="Eukaryota"/>
</dbReference>
<proteinExistence type="predicted"/>
<dbReference type="EMBL" id="KI632201">
    <property type="protein sequence ID" value="EYU22464.1"/>
    <property type="molecule type" value="Genomic_DNA"/>
</dbReference>
<evidence type="ECO:0008006" key="6">
    <source>
        <dbReference type="Google" id="ProtNLM"/>
    </source>
</evidence>
<evidence type="ECO:0000256" key="2">
    <source>
        <dbReference type="SAM" id="Phobius"/>
    </source>
</evidence>
<evidence type="ECO:0000313" key="4">
    <source>
        <dbReference type="EMBL" id="EYU22464.1"/>
    </source>
</evidence>
<name>A0A022Q4C2_ERYGU</name>